<organism evidence="1 2">
    <name type="scientific">Gigaspora rosea</name>
    <dbReference type="NCBI Taxonomy" id="44941"/>
    <lineage>
        <taxon>Eukaryota</taxon>
        <taxon>Fungi</taxon>
        <taxon>Fungi incertae sedis</taxon>
        <taxon>Mucoromycota</taxon>
        <taxon>Glomeromycotina</taxon>
        <taxon>Glomeromycetes</taxon>
        <taxon>Diversisporales</taxon>
        <taxon>Gigasporaceae</taxon>
        <taxon>Gigaspora</taxon>
    </lineage>
</organism>
<reference evidence="1 2" key="1">
    <citation type="submission" date="2018-06" db="EMBL/GenBank/DDBJ databases">
        <title>Comparative genomics reveals the genomic features of Rhizophagus irregularis, R. cerebriforme, R. diaphanum and Gigaspora rosea, and their symbiotic lifestyle signature.</title>
        <authorList>
            <person name="Morin E."/>
            <person name="San Clemente H."/>
            <person name="Chen E.C.H."/>
            <person name="De La Providencia I."/>
            <person name="Hainaut M."/>
            <person name="Kuo A."/>
            <person name="Kohler A."/>
            <person name="Murat C."/>
            <person name="Tang N."/>
            <person name="Roy S."/>
            <person name="Loubradou J."/>
            <person name="Henrissat B."/>
            <person name="Grigoriev I.V."/>
            <person name="Corradi N."/>
            <person name="Roux C."/>
            <person name="Martin F.M."/>
        </authorList>
    </citation>
    <scope>NUCLEOTIDE SEQUENCE [LARGE SCALE GENOMIC DNA]</scope>
    <source>
        <strain evidence="1 2">DAOM 194757</strain>
    </source>
</reference>
<keyword evidence="2" id="KW-1185">Reference proteome</keyword>
<dbReference type="Proteomes" id="UP000266673">
    <property type="component" value="Unassembled WGS sequence"/>
</dbReference>
<evidence type="ECO:0000313" key="2">
    <source>
        <dbReference type="Proteomes" id="UP000266673"/>
    </source>
</evidence>
<sequence length="270" mass="30432">MSLFEFSKLPQSFLKILQIIKSRIRHADAFGKDLNLAISSKDQINALFSTQKNKSKTRYKVSCSTINIAISNKLSKKIKEKTIKKMVHRLLRDKLNIWDIRAEAYALALLAKNTNTKKAEANCIDYPNEFILESIKKRLDSYNTSTLPNLQALTNITIILCICPAKLKTLHITNTGVTGAIYAIVVHGAKNLAYAITIAKEALYHNPDNNTSLVQNYIVSSLGSYYSGSIIKTNYNLESDSDEDEDEDKDKDSDMILFKIFFFLLALHGI</sequence>
<name>A0A397V0B3_9GLOM</name>
<comment type="caution">
    <text evidence="1">The sequence shown here is derived from an EMBL/GenBank/DDBJ whole genome shotgun (WGS) entry which is preliminary data.</text>
</comment>
<evidence type="ECO:0000313" key="1">
    <source>
        <dbReference type="EMBL" id="RIB15321.1"/>
    </source>
</evidence>
<dbReference type="AlphaFoldDB" id="A0A397V0B3"/>
<accession>A0A397V0B3</accession>
<dbReference type="EMBL" id="QKWP01000753">
    <property type="protein sequence ID" value="RIB15321.1"/>
    <property type="molecule type" value="Genomic_DNA"/>
</dbReference>
<gene>
    <name evidence="1" type="ORF">C2G38_2192663</name>
</gene>
<dbReference type="STRING" id="44941.A0A397V0B3"/>
<proteinExistence type="predicted"/>
<protein>
    <submittedName>
        <fullName evidence="1">Uncharacterized protein</fullName>
    </submittedName>
</protein>